<evidence type="ECO:0000259" key="2">
    <source>
        <dbReference type="Pfam" id="PF01243"/>
    </source>
</evidence>
<evidence type="ECO:0000313" key="4">
    <source>
        <dbReference type="Proteomes" id="UP000177382"/>
    </source>
</evidence>
<evidence type="ECO:0000256" key="1">
    <source>
        <dbReference type="ARBA" id="ARBA00023002"/>
    </source>
</evidence>
<dbReference type="GO" id="GO:0005829">
    <property type="term" value="C:cytosol"/>
    <property type="evidence" value="ECO:0007669"/>
    <property type="project" value="TreeGrafter"/>
</dbReference>
<dbReference type="SUPFAM" id="SSF50475">
    <property type="entry name" value="FMN-binding split barrel"/>
    <property type="match status" value="1"/>
</dbReference>
<name>A0A1F7XJF5_9BACT</name>
<protein>
    <recommendedName>
        <fullName evidence="2">Pyridoxamine 5'-phosphate oxidase N-terminal domain-containing protein</fullName>
    </recommendedName>
</protein>
<dbReference type="EMBL" id="MGFX01000007">
    <property type="protein sequence ID" value="OGM15147.1"/>
    <property type="molecule type" value="Genomic_DNA"/>
</dbReference>
<organism evidence="3 4">
    <name type="scientific">Candidatus Woesebacteria bacterium RBG_16_42_24</name>
    <dbReference type="NCBI Taxonomy" id="1802485"/>
    <lineage>
        <taxon>Bacteria</taxon>
        <taxon>Candidatus Woeseibacteriota</taxon>
    </lineage>
</organism>
<accession>A0A1F7XJF5</accession>
<dbReference type="InterPro" id="IPR052019">
    <property type="entry name" value="F420H2_bilvrd_red/Heme_oxyg"/>
</dbReference>
<proteinExistence type="predicted"/>
<dbReference type="AlphaFoldDB" id="A0A1F7XJF5"/>
<dbReference type="STRING" id="1802485.A2V97_00190"/>
<dbReference type="InterPro" id="IPR011576">
    <property type="entry name" value="Pyridox_Oxase_N"/>
</dbReference>
<dbReference type="GO" id="GO:0070967">
    <property type="term" value="F:coenzyme F420 binding"/>
    <property type="evidence" value="ECO:0007669"/>
    <property type="project" value="TreeGrafter"/>
</dbReference>
<reference evidence="3 4" key="1">
    <citation type="journal article" date="2016" name="Nat. Commun.">
        <title>Thousands of microbial genomes shed light on interconnected biogeochemical processes in an aquifer system.</title>
        <authorList>
            <person name="Anantharaman K."/>
            <person name="Brown C.T."/>
            <person name="Hug L.A."/>
            <person name="Sharon I."/>
            <person name="Castelle C.J."/>
            <person name="Probst A.J."/>
            <person name="Thomas B.C."/>
            <person name="Singh A."/>
            <person name="Wilkins M.J."/>
            <person name="Karaoz U."/>
            <person name="Brodie E.L."/>
            <person name="Williams K.H."/>
            <person name="Hubbard S.S."/>
            <person name="Banfield J.F."/>
        </authorList>
    </citation>
    <scope>NUCLEOTIDE SEQUENCE [LARGE SCALE GENOMIC DNA]</scope>
</reference>
<keyword evidence="1" id="KW-0560">Oxidoreductase</keyword>
<dbReference type="InterPro" id="IPR012349">
    <property type="entry name" value="Split_barrel_FMN-bd"/>
</dbReference>
<evidence type="ECO:0000313" key="3">
    <source>
        <dbReference type="EMBL" id="OGM15147.1"/>
    </source>
</evidence>
<sequence>MIKDLNKLARKIIQENQYVTIATSDKNGNPWISAVVYAYDKDWNFYFISIPSSKHCQNIKNNKRVVVAIFDSHQLLGEGVGLQIEGEAIMVDIKDTPKVATIYFGRKYPYGKVAHNAGQYIKRFMKKGELYRFYKIRQTTFWMNDPNSKIDLRVEVKL</sequence>
<dbReference type="PANTHER" id="PTHR35176:SF6">
    <property type="entry name" value="HEME OXYGENASE HI_0854-RELATED"/>
    <property type="match status" value="1"/>
</dbReference>
<dbReference type="Gene3D" id="2.30.110.10">
    <property type="entry name" value="Electron Transport, Fmn-binding Protein, Chain A"/>
    <property type="match status" value="1"/>
</dbReference>
<gene>
    <name evidence="3" type="ORF">A2V97_00190</name>
</gene>
<dbReference type="GO" id="GO:0016627">
    <property type="term" value="F:oxidoreductase activity, acting on the CH-CH group of donors"/>
    <property type="evidence" value="ECO:0007669"/>
    <property type="project" value="TreeGrafter"/>
</dbReference>
<dbReference type="Pfam" id="PF01243">
    <property type="entry name" value="PNPOx_N"/>
    <property type="match status" value="1"/>
</dbReference>
<dbReference type="PANTHER" id="PTHR35176">
    <property type="entry name" value="HEME OXYGENASE HI_0854-RELATED"/>
    <property type="match status" value="1"/>
</dbReference>
<dbReference type="Proteomes" id="UP000177382">
    <property type="component" value="Unassembled WGS sequence"/>
</dbReference>
<comment type="caution">
    <text evidence="3">The sequence shown here is derived from an EMBL/GenBank/DDBJ whole genome shotgun (WGS) entry which is preliminary data.</text>
</comment>
<feature type="domain" description="Pyridoxamine 5'-phosphate oxidase N-terminal" evidence="2">
    <location>
        <begin position="7"/>
        <end position="91"/>
    </location>
</feature>